<evidence type="ECO:0000259" key="2">
    <source>
        <dbReference type="SMART" id="SM00382"/>
    </source>
</evidence>
<dbReference type="PANTHER" id="PTHR47691:SF3">
    <property type="entry name" value="HTH-TYPE TRANSCRIPTIONAL REGULATOR RV0890C-RELATED"/>
    <property type="match status" value="1"/>
</dbReference>
<dbReference type="Pfam" id="PF13424">
    <property type="entry name" value="TPR_12"/>
    <property type="match status" value="2"/>
</dbReference>
<feature type="region of interest" description="Disordered" evidence="1">
    <location>
        <begin position="1"/>
        <end position="26"/>
    </location>
</feature>
<dbReference type="PANTHER" id="PTHR47691">
    <property type="entry name" value="REGULATOR-RELATED"/>
    <property type="match status" value="1"/>
</dbReference>
<evidence type="ECO:0000256" key="1">
    <source>
        <dbReference type="SAM" id="MobiDB-lite"/>
    </source>
</evidence>
<dbReference type="GO" id="GO:0043531">
    <property type="term" value="F:ADP binding"/>
    <property type="evidence" value="ECO:0007669"/>
    <property type="project" value="InterPro"/>
</dbReference>
<dbReference type="SMART" id="SM00382">
    <property type="entry name" value="AAA"/>
    <property type="match status" value="1"/>
</dbReference>
<dbReference type="InterPro" id="IPR003593">
    <property type="entry name" value="AAA+_ATPase"/>
</dbReference>
<feature type="domain" description="AAA+ ATPase" evidence="2">
    <location>
        <begin position="60"/>
        <end position="213"/>
    </location>
</feature>
<dbReference type="SMART" id="SM00028">
    <property type="entry name" value="TPR"/>
    <property type="match status" value="4"/>
</dbReference>
<dbReference type="InterPro" id="IPR019734">
    <property type="entry name" value="TPR_rpt"/>
</dbReference>
<gene>
    <name evidence="3" type="ORF">OG626_29200</name>
</gene>
<dbReference type="SUPFAM" id="SSF52540">
    <property type="entry name" value="P-loop containing nucleoside triphosphate hydrolases"/>
    <property type="match status" value="1"/>
</dbReference>
<dbReference type="Gene3D" id="3.40.50.300">
    <property type="entry name" value="P-loop containing nucleotide triphosphate hydrolases"/>
    <property type="match status" value="1"/>
</dbReference>
<evidence type="ECO:0000313" key="3">
    <source>
        <dbReference type="EMBL" id="WTY98690.1"/>
    </source>
</evidence>
<protein>
    <submittedName>
        <fullName evidence="3">Tetratricopeptide repeat protein</fullName>
    </submittedName>
</protein>
<proteinExistence type="predicted"/>
<dbReference type="InterPro" id="IPR011990">
    <property type="entry name" value="TPR-like_helical_dom_sf"/>
</dbReference>
<dbReference type="InterPro" id="IPR027417">
    <property type="entry name" value="P-loop_NTPase"/>
</dbReference>
<sequence length="690" mass="73691">MTDQAVDTSGPAQVAGTAGAKEPPDVTTHQFFGRARELKALQEDIGRAGLDTLAGRKAARARVLLIAGRPGSGRTALASELARMLAEPGDYPDGVFRISLTEPGGERVPGERTARALLELLSVATPPGADEDELSEMVREAFAVRRALILLDDAIDAEQVDPLLPDNPDCLVVATSTGPLTGIPGVRPCTIGGLDAGSAVRLLARTIGQVRITVDPRTAETLTQECGGQPAALTLIAGWLAARPGASVADVAKQLRDQRDGTEQPGGDRPLDRAFRLVHESLPPAAARILRLLALAPAGLADAHTASALAGCSVSAAESILEDFVRHGLLRTNGADLPQYEMPGCLAPLVRTALEERERPAEIQLARARMLERTVRRLQACRAVTEPEGSPARRRLDGLPRSLRFPGPEPAAEWLRIREPSLLASARAAVRDGDLDTLARRLVAALVRALAVHRGTEAAAPVLYGLHALVLDVAERRDLPREKAAALLNLADLDARTGRTREALTRYRAALDAGRAANDLYATGRAMESAGGAYAELGDFNRASDWYGRALAQRLTQGERADEARLYGRLGAVHTYAGRYGEALRNWRAAAAGHRRLGDVPAQARALSEAARVQEYAGRPQESLHTCREAVDLARRAGDVRLQAALELRLADTLDRLGDPAAARLHRATSDRLLGEEGATYEIRSPSIES</sequence>
<name>A0AAU3H0H4_9ACTN</name>
<dbReference type="Gene3D" id="1.25.40.10">
    <property type="entry name" value="Tetratricopeptide repeat domain"/>
    <property type="match status" value="2"/>
</dbReference>
<feature type="compositionally biased region" description="Polar residues" evidence="1">
    <location>
        <begin position="1"/>
        <end position="11"/>
    </location>
</feature>
<accession>A0AAU3H0H4</accession>
<reference evidence="3" key="1">
    <citation type="submission" date="2022-10" db="EMBL/GenBank/DDBJ databases">
        <title>The complete genomes of actinobacterial strains from the NBC collection.</title>
        <authorList>
            <person name="Joergensen T.S."/>
            <person name="Alvarez Arevalo M."/>
            <person name="Sterndorff E.B."/>
            <person name="Faurdal D."/>
            <person name="Vuksanovic O."/>
            <person name="Mourched A.-S."/>
            <person name="Charusanti P."/>
            <person name="Shaw S."/>
            <person name="Blin K."/>
            <person name="Weber T."/>
        </authorList>
    </citation>
    <scope>NUCLEOTIDE SEQUENCE</scope>
    <source>
        <strain evidence="3">NBC_01401</strain>
    </source>
</reference>
<dbReference type="PRINTS" id="PR00364">
    <property type="entry name" value="DISEASERSIST"/>
</dbReference>
<dbReference type="SUPFAM" id="SSF48452">
    <property type="entry name" value="TPR-like"/>
    <property type="match status" value="2"/>
</dbReference>
<dbReference type="EMBL" id="CP109535">
    <property type="protein sequence ID" value="WTY98690.1"/>
    <property type="molecule type" value="Genomic_DNA"/>
</dbReference>
<organism evidence="3">
    <name type="scientific">Streptomyces sp. NBC_01401</name>
    <dbReference type="NCBI Taxonomy" id="2903854"/>
    <lineage>
        <taxon>Bacteria</taxon>
        <taxon>Bacillati</taxon>
        <taxon>Actinomycetota</taxon>
        <taxon>Actinomycetes</taxon>
        <taxon>Kitasatosporales</taxon>
        <taxon>Streptomycetaceae</taxon>
        <taxon>Streptomyces</taxon>
    </lineage>
</organism>
<dbReference type="AlphaFoldDB" id="A0AAU3H0H4"/>